<dbReference type="Proteomes" id="UP000288805">
    <property type="component" value="Unassembled WGS sequence"/>
</dbReference>
<sequence>MFVGGNLVSWKSKKQPVVARSSAEAEYRAMAAASCEMVWLKNLLTDLGFSPTSPMKLFCDNQALCTSPPILFFMKEQNILK</sequence>
<dbReference type="CDD" id="cd09272">
    <property type="entry name" value="RNase_HI_RT_Ty1"/>
    <property type="match status" value="1"/>
</dbReference>
<evidence type="ECO:0000313" key="2">
    <source>
        <dbReference type="Proteomes" id="UP000288805"/>
    </source>
</evidence>
<dbReference type="AlphaFoldDB" id="A0A438EKJ7"/>
<organism evidence="1 2">
    <name type="scientific">Vitis vinifera</name>
    <name type="common">Grape</name>
    <dbReference type="NCBI Taxonomy" id="29760"/>
    <lineage>
        <taxon>Eukaryota</taxon>
        <taxon>Viridiplantae</taxon>
        <taxon>Streptophyta</taxon>
        <taxon>Embryophyta</taxon>
        <taxon>Tracheophyta</taxon>
        <taxon>Spermatophyta</taxon>
        <taxon>Magnoliopsida</taxon>
        <taxon>eudicotyledons</taxon>
        <taxon>Gunneridae</taxon>
        <taxon>Pentapetalae</taxon>
        <taxon>rosids</taxon>
        <taxon>Vitales</taxon>
        <taxon>Vitaceae</taxon>
        <taxon>Viteae</taxon>
        <taxon>Vitis</taxon>
    </lineage>
</organism>
<dbReference type="EMBL" id="QGNW01001256">
    <property type="protein sequence ID" value="RVW48158.1"/>
    <property type="molecule type" value="Genomic_DNA"/>
</dbReference>
<comment type="caution">
    <text evidence="1">The sequence shown here is derived from an EMBL/GenBank/DDBJ whole genome shotgun (WGS) entry which is preliminary data.</text>
</comment>
<protein>
    <submittedName>
        <fullName evidence="1">Retrovirus-related Pol polyprotein from transposon RE1</fullName>
    </submittedName>
</protein>
<name>A0A438EKJ7_VITVI</name>
<evidence type="ECO:0000313" key="1">
    <source>
        <dbReference type="EMBL" id="RVW48158.1"/>
    </source>
</evidence>
<gene>
    <name evidence="1" type="primary">RE1_163</name>
    <name evidence="1" type="ORF">CK203_084741</name>
</gene>
<proteinExistence type="predicted"/>
<accession>A0A438EKJ7</accession>
<reference evidence="1 2" key="1">
    <citation type="journal article" date="2018" name="PLoS Genet.">
        <title>Population sequencing reveals clonal diversity and ancestral inbreeding in the grapevine cultivar Chardonnay.</title>
        <authorList>
            <person name="Roach M.J."/>
            <person name="Johnson D.L."/>
            <person name="Bohlmann J."/>
            <person name="van Vuuren H.J."/>
            <person name="Jones S.J."/>
            <person name="Pretorius I.S."/>
            <person name="Schmidt S.A."/>
            <person name="Borneman A.R."/>
        </authorList>
    </citation>
    <scope>NUCLEOTIDE SEQUENCE [LARGE SCALE GENOMIC DNA]</scope>
    <source>
        <strain evidence="2">cv. Chardonnay</strain>
        <tissue evidence="1">Leaf</tissue>
    </source>
</reference>
<dbReference type="PANTHER" id="PTHR11439:SF463">
    <property type="entry name" value="REVERSE TRANSCRIPTASE TY1_COPIA-TYPE DOMAIN-CONTAINING PROTEIN"/>
    <property type="match status" value="1"/>
</dbReference>
<dbReference type="PANTHER" id="PTHR11439">
    <property type="entry name" value="GAG-POL-RELATED RETROTRANSPOSON"/>
    <property type="match status" value="1"/>
</dbReference>